<gene>
    <name evidence="7" type="ORF">SLS62_005591</name>
</gene>
<keyword evidence="2 4" id="KW-0863">Zinc-finger</keyword>
<dbReference type="InterPro" id="IPR046341">
    <property type="entry name" value="SET_dom_sf"/>
</dbReference>
<dbReference type="Gene3D" id="1.10.220.160">
    <property type="match status" value="1"/>
</dbReference>
<name>A0AAN9V2S0_9PEZI</name>
<evidence type="ECO:0000256" key="4">
    <source>
        <dbReference type="PROSITE-ProRule" id="PRU00134"/>
    </source>
</evidence>
<dbReference type="PROSITE" id="PS01360">
    <property type="entry name" value="ZF_MYND_1"/>
    <property type="match status" value="1"/>
</dbReference>
<dbReference type="GO" id="GO:0005634">
    <property type="term" value="C:nucleus"/>
    <property type="evidence" value="ECO:0007669"/>
    <property type="project" value="TreeGrafter"/>
</dbReference>
<dbReference type="AlphaFoldDB" id="A0AAN9V2S0"/>
<feature type="domain" description="MYND-type" evidence="6">
    <location>
        <begin position="54"/>
        <end position="101"/>
    </location>
</feature>
<keyword evidence="3" id="KW-0862">Zinc</keyword>
<dbReference type="Gene3D" id="6.10.140.2220">
    <property type="match status" value="1"/>
</dbReference>
<sequence length="565" mass="62080">MPSSIPPTLTLSKGPSTRGRGLLASRAFAPGDLIATFDDPLVVIPDSAQLPMTCSWCLSSPPPSPSAPRVTVHACKGCQTAAYCSTACQRADWRGVHKGECKVLKRARAESGLHSGLQLPTPVRALVRLLLLLRRNTAEEGTPPAEAQAQAAIDELQGHVAAFRGSGSGGSQRWRDMELQALGALHYMGMETVPSSVAGAVELLCKMQVNSFNRLDVDIGQSGLFLHPALAMVNHSCVPNAFVQFSGRRAILRAYRAIKEGEEVEISYIECTLHRSHRQQALKSGYHFDCICPRCSEDLDVYEVCQMYPHLELNLFSLTPNFEVLGKSPAQEPLRSNETLRRKVEKIYPRCSTALHGVDVPQRREELQRRWGLCKPLRKAKMFAIQPLTQAVVEACIYFGERGDFAAALAISCFVAIQVDPYRSPMPFDAQRVKGLLILARILTNTASGKFLPPMGSTKDAVKTKLSDILAKTDQLLICQVVLALVVRWGPSAHSDEWQVCSEARDLLENLKALSGREKEYAKVETFAKNPSGPDESIFFEAGVLRPIRELSDIALDIMTLEFGS</sequence>
<feature type="domain" description="SET" evidence="5">
    <location>
        <begin position="7"/>
        <end position="269"/>
    </location>
</feature>
<dbReference type="GO" id="GO:0008270">
    <property type="term" value="F:zinc ion binding"/>
    <property type="evidence" value="ECO:0007669"/>
    <property type="project" value="UniProtKB-KW"/>
</dbReference>
<dbReference type="PANTHER" id="PTHR12197">
    <property type="entry name" value="HISTONE-LYSINE N-METHYLTRANSFERASE SMYD"/>
    <property type="match status" value="1"/>
</dbReference>
<dbReference type="Proteomes" id="UP001320420">
    <property type="component" value="Unassembled WGS sequence"/>
</dbReference>
<dbReference type="InterPro" id="IPR050869">
    <property type="entry name" value="H3K4_H4K5_MeTrfase"/>
</dbReference>
<protein>
    <recommendedName>
        <fullName evidence="9">Suppressor of anucleate metulae protein B</fullName>
    </recommendedName>
</protein>
<dbReference type="EMBL" id="JAKJXP020000038">
    <property type="protein sequence ID" value="KAK7752438.1"/>
    <property type="molecule type" value="Genomic_DNA"/>
</dbReference>
<dbReference type="SUPFAM" id="SSF144232">
    <property type="entry name" value="HIT/MYND zinc finger-like"/>
    <property type="match status" value="1"/>
</dbReference>
<evidence type="ECO:0000256" key="2">
    <source>
        <dbReference type="ARBA" id="ARBA00022771"/>
    </source>
</evidence>
<dbReference type="PROSITE" id="PS50865">
    <property type="entry name" value="ZF_MYND_2"/>
    <property type="match status" value="1"/>
</dbReference>
<evidence type="ECO:0000256" key="3">
    <source>
        <dbReference type="ARBA" id="ARBA00022833"/>
    </source>
</evidence>
<evidence type="ECO:0000256" key="1">
    <source>
        <dbReference type="ARBA" id="ARBA00022723"/>
    </source>
</evidence>
<evidence type="ECO:0000313" key="8">
    <source>
        <dbReference type="Proteomes" id="UP001320420"/>
    </source>
</evidence>
<dbReference type="Pfam" id="PF00856">
    <property type="entry name" value="SET"/>
    <property type="match status" value="1"/>
</dbReference>
<dbReference type="Pfam" id="PF01753">
    <property type="entry name" value="zf-MYND"/>
    <property type="match status" value="1"/>
</dbReference>
<dbReference type="InterPro" id="IPR002893">
    <property type="entry name" value="Znf_MYND"/>
</dbReference>
<organism evidence="7 8">
    <name type="scientific">Diatrype stigma</name>
    <dbReference type="NCBI Taxonomy" id="117547"/>
    <lineage>
        <taxon>Eukaryota</taxon>
        <taxon>Fungi</taxon>
        <taxon>Dikarya</taxon>
        <taxon>Ascomycota</taxon>
        <taxon>Pezizomycotina</taxon>
        <taxon>Sordariomycetes</taxon>
        <taxon>Xylariomycetidae</taxon>
        <taxon>Xylariales</taxon>
        <taxon>Diatrypaceae</taxon>
        <taxon>Diatrype</taxon>
    </lineage>
</organism>
<dbReference type="InterPro" id="IPR001214">
    <property type="entry name" value="SET_dom"/>
</dbReference>
<evidence type="ECO:0000259" key="5">
    <source>
        <dbReference type="PROSITE" id="PS50280"/>
    </source>
</evidence>
<dbReference type="Gene3D" id="2.170.270.10">
    <property type="entry name" value="SET domain"/>
    <property type="match status" value="1"/>
</dbReference>
<evidence type="ECO:0000259" key="6">
    <source>
        <dbReference type="PROSITE" id="PS50865"/>
    </source>
</evidence>
<keyword evidence="8" id="KW-1185">Reference proteome</keyword>
<dbReference type="PROSITE" id="PS50280">
    <property type="entry name" value="SET"/>
    <property type="match status" value="1"/>
</dbReference>
<reference evidence="7 8" key="1">
    <citation type="submission" date="2024-02" db="EMBL/GenBank/DDBJ databases">
        <title>De novo assembly and annotation of 12 fungi associated with fruit tree decline syndrome in Ontario, Canada.</title>
        <authorList>
            <person name="Sulman M."/>
            <person name="Ellouze W."/>
            <person name="Ilyukhin E."/>
        </authorList>
    </citation>
    <scope>NUCLEOTIDE SEQUENCE [LARGE SCALE GENOMIC DNA]</scope>
    <source>
        <strain evidence="7 8">M11/M66-122</strain>
    </source>
</reference>
<evidence type="ECO:0000313" key="7">
    <source>
        <dbReference type="EMBL" id="KAK7752438.1"/>
    </source>
</evidence>
<dbReference type="SUPFAM" id="SSF82199">
    <property type="entry name" value="SET domain"/>
    <property type="match status" value="1"/>
</dbReference>
<dbReference type="PANTHER" id="PTHR12197:SF251">
    <property type="entry name" value="EG:BACR7C10.4 PROTEIN"/>
    <property type="match status" value="1"/>
</dbReference>
<keyword evidence="1" id="KW-0479">Metal-binding</keyword>
<proteinExistence type="predicted"/>
<evidence type="ECO:0008006" key="9">
    <source>
        <dbReference type="Google" id="ProtNLM"/>
    </source>
</evidence>
<comment type="caution">
    <text evidence="7">The sequence shown here is derived from an EMBL/GenBank/DDBJ whole genome shotgun (WGS) entry which is preliminary data.</text>
</comment>
<accession>A0AAN9V2S0</accession>